<dbReference type="CDD" id="cd00200">
    <property type="entry name" value="WD40"/>
    <property type="match status" value="1"/>
</dbReference>
<dbReference type="STRING" id="655827.E9DTC2"/>
<dbReference type="SMART" id="SM00320">
    <property type="entry name" value="WD40"/>
    <property type="match status" value="5"/>
</dbReference>
<dbReference type="InterPro" id="IPR050505">
    <property type="entry name" value="WDR55/POC1"/>
</dbReference>
<sequence length="327" mass="36152">MAPSTEAASVSRAKVELKSTTLASCSDDMTVRIWDAQAGRAQHTLCGRYPAWPSLALVLWHREGRLNPEALGCHNWAPRRNPLWPFRARECRQLHAGWQKARGGLCSKLCRAEMTKIWNGYTCALLQTLEGHEEAIRCVAFFPIGHRIASGSSDKTIRVWDAKTGDEIRKLSWSGDYVLSLAFSHDGSRLATASSSCIIVVWDYKKGEVTQKLRGHTDCVTSVAFSPQGPYLASCSQGSTIQLWYDELGERTSVDEAEKAADSLPSHAHRICALTVFLDGRFVASAMTDGTIHLWDGETGKRLRRAGRMGHHDRVNSIGFSHDGQGN</sequence>
<dbReference type="PROSITE" id="PS50082">
    <property type="entry name" value="WD_REPEATS_2"/>
    <property type="match status" value="5"/>
</dbReference>
<dbReference type="InterPro" id="IPR015943">
    <property type="entry name" value="WD40/YVTN_repeat-like_dom_sf"/>
</dbReference>
<dbReference type="eggNOG" id="KOG0263">
    <property type="taxonomic scope" value="Eukaryota"/>
</dbReference>
<dbReference type="Proteomes" id="UP000002499">
    <property type="component" value="Unassembled WGS sequence"/>
</dbReference>
<dbReference type="HOGENOM" id="CLU_850155_0_0_1"/>
<evidence type="ECO:0000256" key="1">
    <source>
        <dbReference type="ARBA" id="ARBA00022574"/>
    </source>
</evidence>
<feature type="repeat" description="WD" evidence="3">
    <location>
        <begin position="171"/>
        <end position="212"/>
    </location>
</feature>
<keyword evidence="5" id="KW-1185">Reference proteome</keyword>
<gene>
    <name evidence="4" type="ORF">MAC_00760</name>
</gene>
<dbReference type="InterPro" id="IPR001680">
    <property type="entry name" value="WD40_rpt"/>
</dbReference>
<keyword evidence="2" id="KW-0677">Repeat</keyword>
<evidence type="ECO:0000256" key="3">
    <source>
        <dbReference type="PROSITE-ProRule" id="PRU00221"/>
    </source>
</evidence>
<feature type="repeat" description="WD" evidence="3">
    <location>
        <begin position="22"/>
        <end position="44"/>
    </location>
</feature>
<dbReference type="PANTHER" id="PTHR44019:SF8">
    <property type="entry name" value="POC1 CENTRIOLAR PROTEIN HOMOLOG"/>
    <property type="match status" value="1"/>
</dbReference>
<feature type="repeat" description="WD" evidence="3">
    <location>
        <begin position="129"/>
        <end position="170"/>
    </location>
</feature>
<reference evidence="4 5" key="1">
    <citation type="journal article" date="2011" name="PLoS Genet.">
        <title>Genome sequencing and comparative transcriptomics of the model entomopathogenic fungi Metarhizium anisopliae and M. acridum.</title>
        <authorList>
            <person name="Gao Q."/>
            <person name="Jin K."/>
            <person name="Ying S.H."/>
            <person name="Zhang Y."/>
            <person name="Xiao G."/>
            <person name="Shang Y."/>
            <person name="Duan Z."/>
            <person name="Hu X."/>
            <person name="Xie X.Q."/>
            <person name="Zhou G."/>
            <person name="Peng G."/>
            <person name="Luo Z."/>
            <person name="Huang W."/>
            <person name="Wang B."/>
            <person name="Fang W."/>
            <person name="Wang S."/>
            <person name="Zhong Y."/>
            <person name="Ma L.J."/>
            <person name="St Leger R.J."/>
            <person name="Zhao G.P."/>
            <person name="Pei Y."/>
            <person name="Feng M.G."/>
            <person name="Xia Y."/>
            <person name="Wang C."/>
        </authorList>
    </citation>
    <scope>NUCLEOTIDE SEQUENCE [LARGE SCALE GENOMIC DNA]</scope>
    <source>
        <strain evidence="4 5">CQMa 102</strain>
    </source>
</reference>
<dbReference type="InterPro" id="IPR020472">
    <property type="entry name" value="WD40_PAC1"/>
</dbReference>
<dbReference type="OrthoDB" id="4961336at2759"/>
<name>E9DTC2_METAQ</name>
<dbReference type="PROSITE" id="PS00678">
    <property type="entry name" value="WD_REPEATS_1"/>
    <property type="match status" value="2"/>
</dbReference>
<dbReference type="EMBL" id="GL698472">
    <property type="protein sequence ID" value="EFY92977.1"/>
    <property type="molecule type" value="Genomic_DNA"/>
</dbReference>
<dbReference type="InterPro" id="IPR019775">
    <property type="entry name" value="WD40_repeat_CS"/>
</dbReference>
<accession>E9DTC2</accession>
<evidence type="ECO:0000256" key="2">
    <source>
        <dbReference type="ARBA" id="ARBA00022737"/>
    </source>
</evidence>
<dbReference type="AlphaFoldDB" id="E9DTC2"/>
<dbReference type="InterPro" id="IPR011047">
    <property type="entry name" value="Quinoprotein_ADH-like_sf"/>
</dbReference>
<dbReference type="PANTHER" id="PTHR44019">
    <property type="entry name" value="WD REPEAT-CONTAINING PROTEIN 55"/>
    <property type="match status" value="1"/>
</dbReference>
<protein>
    <submittedName>
        <fullName evidence="4">WD-repeat protein, putative</fullName>
    </submittedName>
</protein>
<dbReference type="SUPFAM" id="SSF50998">
    <property type="entry name" value="Quinoprotein alcohol dehydrogenase-like"/>
    <property type="match status" value="1"/>
</dbReference>
<keyword evidence="1 3" id="KW-0853">WD repeat</keyword>
<feature type="repeat" description="WD" evidence="3">
    <location>
        <begin position="264"/>
        <end position="305"/>
    </location>
</feature>
<evidence type="ECO:0000313" key="5">
    <source>
        <dbReference type="Proteomes" id="UP000002499"/>
    </source>
</evidence>
<dbReference type="OMA" id="HIVCAAR"/>
<feature type="repeat" description="WD" evidence="3">
    <location>
        <begin position="213"/>
        <end position="244"/>
    </location>
</feature>
<dbReference type="InParanoid" id="E9DTC2"/>
<proteinExistence type="predicted"/>
<dbReference type="Pfam" id="PF00400">
    <property type="entry name" value="WD40"/>
    <property type="match status" value="5"/>
</dbReference>
<dbReference type="PRINTS" id="PR00320">
    <property type="entry name" value="GPROTEINBRPT"/>
</dbReference>
<dbReference type="Gene3D" id="2.130.10.10">
    <property type="entry name" value="YVTN repeat-like/Quinoprotein amine dehydrogenase"/>
    <property type="match status" value="3"/>
</dbReference>
<organism evidence="5">
    <name type="scientific">Metarhizium acridum (strain CQMa 102)</name>
    <dbReference type="NCBI Taxonomy" id="655827"/>
    <lineage>
        <taxon>Eukaryota</taxon>
        <taxon>Fungi</taxon>
        <taxon>Dikarya</taxon>
        <taxon>Ascomycota</taxon>
        <taxon>Pezizomycotina</taxon>
        <taxon>Sordariomycetes</taxon>
        <taxon>Hypocreomycetidae</taxon>
        <taxon>Hypocreales</taxon>
        <taxon>Clavicipitaceae</taxon>
        <taxon>Metarhizium</taxon>
    </lineage>
</organism>
<evidence type="ECO:0000313" key="4">
    <source>
        <dbReference type="EMBL" id="EFY92977.1"/>
    </source>
</evidence>
<dbReference type="PROSITE" id="PS50294">
    <property type="entry name" value="WD_REPEATS_REGION"/>
    <property type="match status" value="3"/>
</dbReference>